<dbReference type="EMBL" id="HE804045">
    <property type="protein sequence ID" value="CCH31153.1"/>
    <property type="molecule type" value="Genomic_DNA"/>
</dbReference>
<name>K0K3Q5_SACES</name>
<evidence type="ECO:0000313" key="3">
    <source>
        <dbReference type="EMBL" id="CCH31153.1"/>
    </source>
</evidence>
<keyword evidence="2" id="KW-0732">Signal</keyword>
<dbReference type="RefSeq" id="WP_015101265.1">
    <property type="nucleotide sequence ID" value="NC_019673.1"/>
</dbReference>
<feature type="signal peptide" evidence="2">
    <location>
        <begin position="1"/>
        <end position="29"/>
    </location>
</feature>
<feature type="region of interest" description="Disordered" evidence="1">
    <location>
        <begin position="28"/>
        <end position="57"/>
    </location>
</feature>
<feature type="compositionally biased region" description="Basic and acidic residues" evidence="1">
    <location>
        <begin position="43"/>
        <end position="53"/>
    </location>
</feature>
<keyword evidence="4" id="KW-1185">Reference proteome</keyword>
<organism evidence="3 4">
    <name type="scientific">Saccharothrix espanaensis (strain ATCC 51144 / DSM 44229 / JCM 9112 / NBRC 15066 / NRRL 15764)</name>
    <dbReference type="NCBI Taxonomy" id="1179773"/>
    <lineage>
        <taxon>Bacteria</taxon>
        <taxon>Bacillati</taxon>
        <taxon>Actinomycetota</taxon>
        <taxon>Actinomycetes</taxon>
        <taxon>Pseudonocardiales</taxon>
        <taxon>Pseudonocardiaceae</taxon>
        <taxon>Saccharothrix</taxon>
    </lineage>
</organism>
<evidence type="ECO:0000313" key="4">
    <source>
        <dbReference type="Proteomes" id="UP000006281"/>
    </source>
</evidence>
<reference evidence="3 4" key="1">
    <citation type="journal article" date="2012" name="BMC Genomics">
        <title>Complete genome sequence of Saccharothrix espanaensis DSM 44229T and comparison to the other completely sequenced Pseudonocardiaceae.</title>
        <authorList>
            <person name="Strobel T."/>
            <person name="Al-Dilaimi A."/>
            <person name="Blom J."/>
            <person name="Gessner A."/>
            <person name="Kalinowski J."/>
            <person name="Luzhetska M."/>
            <person name="Puhler A."/>
            <person name="Szczepanowski R."/>
            <person name="Bechthold A."/>
            <person name="Ruckert C."/>
        </authorList>
    </citation>
    <scope>NUCLEOTIDE SEQUENCE [LARGE SCALE GENOMIC DNA]</scope>
    <source>
        <strain evidence="4">ATCC 51144 / DSM 44229 / JCM 9112 / NBRC 15066 / NRRL 15764</strain>
    </source>
</reference>
<dbReference type="AlphaFoldDB" id="K0K3Q5"/>
<dbReference type="BioCyc" id="SESP1179773:BN6_RS18695-MONOMER"/>
<dbReference type="OrthoDB" id="3696664at2"/>
<feature type="chain" id="PRO_5003835825" evidence="2">
    <location>
        <begin position="30"/>
        <end position="136"/>
    </location>
</feature>
<protein>
    <submittedName>
        <fullName evidence="3">Putative secreted protein</fullName>
    </submittedName>
</protein>
<sequence length="136" mass="14697">MLPSRSTLAAFAGLAALLATTVTATPATAATAPPDPGAASVEVRYHPGDEAPEHGPNSFVITVSKCPPAWYVEYKWGTKSDRVRGKCGDTMSFSVAPLGTTEYPLQWRTCSLMMWKKPPLPYYSCRPYKDAVVRTG</sequence>
<dbReference type="Proteomes" id="UP000006281">
    <property type="component" value="Chromosome"/>
</dbReference>
<evidence type="ECO:0000256" key="1">
    <source>
        <dbReference type="SAM" id="MobiDB-lite"/>
    </source>
</evidence>
<dbReference type="HOGENOM" id="CLU_1873941_0_0_11"/>
<evidence type="ECO:0000256" key="2">
    <source>
        <dbReference type="SAM" id="SignalP"/>
    </source>
</evidence>
<dbReference type="PATRIC" id="fig|1179773.3.peg.3865"/>
<gene>
    <name evidence="3" type="ordered locus">BN6_38630</name>
</gene>
<proteinExistence type="predicted"/>
<dbReference type="KEGG" id="sesp:BN6_38630"/>
<accession>K0K3Q5</accession>